<name>A0A9P7F7F0_9AGAM</name>
<dbReference type="GeneID" id="64695996"/>
<dbReference type="OrthoDB" id="2670291at2759"/>
<dbReference type="EMBL" id="JABBWM010000028">
    <property type="protein sequence ID" value="KAG2108269.1"/>
    <property type="molecule type" value="Genomic_DNA"/>
</dbReference>
<gene>
    <name evidence="1" type="ORF">F5147DRAFT_652985</name>
</gene>
<dbReference type="Proteomes" id="UP000823399">
    <property type="component" value="Unassembled WGS sequence"/>
</dbReference>
<evidence type="ECO:0000313" key="1">
    <source>
        <dbReference type="EMBL" id="KAG2108269.1"/>
    </source>
</evidence>
<accession>A0A9P7F7F0</accession>
<dbReference type="AlphaFoldDB" id="A0A9P7F7F0"/>
<proteinExistence type="predicted"/>
<evidence type="ECO:0000313" key="2">
    <source>
        <dbReference type="Proteomes" id="UP000823399"/>
    </source>
</evidence>
<sequence>MPVSIHDAEACIADSTHPHQAGTISSLVDGMNDPTKIQCVLDLPYVHGGLPEPLSLAGVKQPNSAPFTKEYIWTTLPPTSGCFCIMLDMFHLLIMMPMVSQHTFTSSQRGGHIAYASAMMKLGDYPNNKKEVHDLWDAEVVYLAPGDFVIQPPGQVHAAYTPVEGLATGVSFFNLAMMHHSERCKVLPSETASLTDTARELHEYTPGCGFSCGYQRNGPEALPVRDKPAEEEWRHGQVQISSSHYEDQCLAHMLGARHWNAPEQWKEWKEG</sequence>
<protein>
    <recommendedName>
        <fullName evidence="3">JmjC domain-containing protein</fullName>
    </recommendedName>
</protein>
<keyword evidence="2" id="KW-1185">Reference proteome</keyword>
<reference evidence="1" key="1">
    <citation type="journal article" date="2020" name="New Phytol.">
        <title>Comparative genomics reveals dynamic genome evolution in host specialist ectomycorrhizal fungi.</title>
        <authorList>
            <person name="Lofgren L.A."/>
            <person name="Nguyen N.H."/>
            <person name="Vilgalys R."/>
            <person name="Ruytinx J."/>
            <person name="Liao H.L."/>
            <person name="Branco S."/>
            <person name="Kuo A."/>
            <person name="LaButti K."/>
            <person name="Lipzen A."/>
            <person name="Andreopoulos W."/>
            <person name="Pangilinan J."/>
            <person name="Riley R."/>
            <person name="Hundley H."/>
            <person name="Na H."/>
            <person name="Barry K."/>
            <person name="Grigoriev I.V."/>
            <person name="Stajich J.E."/>
            <person name="Kennedy P.G."/>
        </authorList>
    </citation>
    <scope>NUCLEOTIDE SEQUENCE</scope>
    <source>
        <strain evidence="1">FC423</strain>
    </source>
</reference>
<evidence type="ECO:0008006" key="3">
    <source>
        <dbReference type="Google" id="ProtNLM"/>
    </source>
</evidence>
<comment type="caution">
    <text evidence="1">The sequence shown here is derived from an EMBL/GenBank/DDBJ whole genome shotgun (WGS) entry which is preliminary data.</text>
</comment>
<dbReference type="RefSeq" id="XP_041292788.1">
    <property type="nucleotide sequence ID" value="XM_041433737.1"/>
</dbReference>
<organism evidence="1 2">
    <name type="scientific">Suillus discolor</name>
    <dbReference type="NCBI Taxonomy" id="1912936"/>
    <lineage>
        <taxon>Eukaryota</taxon>
        <taxon>Fungi</taxon>
        <taxon>Dikarya</taxon>
        <taxon>Basidiomycota</taxon>
        <taxon>Agaricomycotina</taxon>
        <taxon>Agaricomycetes</taxon>
        <taxon>Agaricomycetidae</taxon>
        <taxon>Boletales</taxon>
        <taxon>Suillineae</taxon>
        <taxon>Suillaceae</taxon>
        <taxon>Suillus</taxon>
    </lineage>
</organism>